<sequence length="1429" mass="145042">MRLEHAIFQTLRGIAFRLGWLAICVGWAVGAKAQVTLTESFTGTSAPGWLFGGSPSSTSPYLTANTVDTAGNGWLRMTENTTNQSTFALFDSAIFSVNAQIQITLDYTTWNGSGADGITFFLVDGAIDASTFQPGAYGGSMGYAQKDAAAAPPSGVAGMTGGYLGFAFDDYGNYSSNSEGRNGGLGTGLFPNRIAVRGPESSGYEFIAASSPLDTLFSGGQMDFPTATIRPDQNGADYRSFRLTLDANNLLTVEMKFGATGSYITAFTSDLSSYDRPDTFKIGFTGATGGSTEIHEVRNVAVTMTPWQPGSFEWGNGAGTTDAGTAANWVGNTVPGINADVLLGNKPTTNQTVTLNAANTKINSLTFDAGVNYTLNGTGSLLLGDTALAGLPSINVNDYNGAQAQHHIDVPITLAEELRINNYSFSTLCLNGPVTTGGNDIKLNGNGAINFNADINGAGNLIKNGTGTTTINSDNSNGATPWTGNLTINQGMVVVTTNGALGTTAGTTTVNSGGALAFRAGAAGNVTYTAAEAVTINGLGVPRGGEGYSGAIYNDGGNNSFAGNITMAGNSGIGSREGVLTLSGKISDGADTYNLTKMGAGVVELTNSGNDWNGVTRIEGGALRISNSADALAGGFSTNGYSGGNLQLAGGVLESGVTTTFTRQLGMGSDQVQWVGDGGFSASGSANRTFTLTNAAGTANGALTWAAGSFVPDGHALLLSSDAANRMVTLTNAINFGGANREVRVANGSAAVDATLSGVLSNGGLIKTGAGTLNISGANTYTGPTEIRDGALRGTINANSNIALNGGVLELTGNMTRSLGAGGANLQWKGDGGFSASGANRTVSLNNNSNVVKWGSTTNFVGDGKRLILGSNSANRTLTLTNAIDLNGANRTVLMQRGTGTAADGLLSGVVSNGSLTVEGNGRLDMTAANTLAGSVTVKGAELRLQSGGTMTSVSSLTVRDGGTFTLDNGSTNNTNRVKDTATVTLLGGTLSLLGRTGNNDTTETVGVLTLAGGANTVVSQYGDNKGSAQLTFGSATVPATDSLVRTAGATVNFAATGGTMGGTGDNPRIKFGNSPALVSNVLGYATVNGTAFAGYGANGVVAVTGTNTAQGSWTSTVNATPTADQTLSANRTVGSLSLGSGIDINAGGYALTVNSGGLLTTGSTVSLISNGTIRAGTATGVSDLVTHVYGTGGLNISAVIADNGGAKGLTKTGDGVLTLSGTSANTFTGPTYVNDGILALNKTPGVNAIVGNVIVGDGRGTDVLRLDASEQIANTANVTLRGAAYGGETKLQFNGAGGAGVTETFGTLTIDGVAVIDFAGGNVCDANFLFLDDLLMATTDSMLYIRNWIDFSDFLLVRNSANLDDVLSHIKFEGYGDVSYWQDYDATYSRVTPVPEPSTYGLIFVGASLAFFGFRRWRQGKTRTADAA</sequence>
<reference evidence="3" key="1">
    <citation type="submission" date="2021-08" db="EMBL/GenBank/DDBJ databases">
        <title>Genome of a novel bacterium of the phylum Verrucomicrobia, Oleiharenicola sp. KSB-15.</title>
        <authorList>
            <person name="Chung J.-H."/>
            <person name="Ahn J.-H."/>
            <person name="Yoon Y."/>
            <person name="Kim D.-Y."/>
            <person name="An S.-H."/>
            <person name="Park I."/>
            <person name="Yeon J."/>
        </authorList>
    </citation>
    <scope>NUCLEOTIDE SEQUENCE</scope>
    <source>
        <strain evidence="3">KSB-15</strain>
    </source>
</reference>
<protein>
    <submittedName>
        <fullName evidence="3">Autotransporter-associated beta strand repeat-containing protein</fullName>
    </submittedName>
</protein>
<accession>A0A8F9TU99</accession>
<keyword evidence="1" id="KW-0732">Signal</keyword>
<dbReference type="NCBIfam" id="TIGR02595">
    <property type="entry name" value="PEP_CTERM"/>
    <property type="match status" value="1"/>
</dbReference>
<dbReference type="Pfam" id="PF12951">
    <property type="entry name" value="PATR"/>
    <property type="match status" value="5"/>
</dbReference>
<dbReference type="InterPro" id="IPR013425">
    <property type="entry name" value="Autotrns_rpt"/>
</dbReference>
<feature type="domain" description="Ice-binding protein C-terminal" evidence="2">
    <location>
        <begin position="1394"/>
        <end position="1417"/>
    </location>
</feature>
<evidence type="ECO:0000256" key="1">
    <source>
        <dbReference type="ARBA" id="ARBA00022729"/>
    </source>
</evidence>
<evidence type="ECO:0000313" key="3">
    <source>
        <dbReference type="EMBL" id="QYM77898.1"/>
    </source>
</evidence>
<organism evidence="3 4">
    <name type="scientific">Horticoccus luteus</name>
    <dbReference type="NCBI Taxonomy" id="2862869"/>
    <lineage>
        <taxon>Bacteria</taxon>
        <taxon>Pseudomonadati</taxon>
        <taxon>Verrucomicrobiota</taxon>
        <taxon>Opitutia</taxon>
        <taxon>Opitutales</taxon>
        <taxon>Opitutaceae</taxon>
        <taxon>Horticoccus</taxon>
    </lineage>
</organism>
<keyword evidence="4" id="KW-1185">Reference proteome</keyword>
<evidence type="ECO:0000259" key="2">
    <source>
        <dbReference type="Pfam" id="PF07589"/>
    </source>
</evidence>
<dbReference type="EMBL" id="CP080507">
    <property type="protein sequence ID" value="QYM77898.1"/>
    <property type="molecule type" value="Genomic_DNA"/>
</dbReference>
<dbReference type="SUPFAM" id="SSF49899">
    <property type="entry name" value="Concanavalin A-like lectins/glucanases"/>
    <property type="match status" value="1"/>
</dbReference>
<dbReference type="InterPro" id="IPR013320">
    <property type="entry name" value="ConA-like_dom_sf"/>
</dbReference>
<dbReference type="Pfam" id="PF07589">
    <property type="entry name" value="PEP-CTERM"/>
    <property type="match status" value="1"/>
</dbReference>
<evidence type="ECO:0000313" key="4">
    <source>
        <dbReference type="Proteomes" id="UP000825051"/>
    </source>
</evidence>
<dbReference type="NCBIfam" id="TIGR02601">
    <property type="entry name" value="autotrns_rpt"/>
    <property type="match status" value="3"/>
</dbReference>
<dbReference type="RefSeq" id="WP_220161002.1">
    <property type="nucleotide sequence ID" value="NZ_CP080507.1"/>
</dbReference>
<gene>
    <name evidence="3" type="ORF">K0B96_11280</name>
</gene>
<dbReference type="InterPro" id="IPR013424">
    <property type="entry name" value="Ice-binding_C"/>
</dbReference>
<proteinExistence type="predicted"/>
<name>A0A8F9TU99_9BACT</name>
<dbReference type="Gene3D" id="2.60.120.200">
    <property type="match status" value="1"/>
</dbReference>
<dbReference type="Proteomes" id="UP000825051">
    <property type="component" value="Chromosome"/>
</dbReference>
<dbReference type="KEGG" id="ole:K0B96_11280"/>